<dbReference type="EMBL" id="QHCV01000112">
    <property type="protein sequence ID" value="RAV31332.1"/>
    <property type="molecule type" value="Genomic_DNA"/>
</dbReference>
<keyword evidence="1" id="KW-1133">Transmembrane helix</keyword>
<organism evidence="2 3">
    <name type="scientific">Corynebacterium heidelbergense</name>
    <dbReference type="NCBI Taxonomy" id="2055947"/>
    <lineage>
        <taxon>Bacteria</taxon>
        <taxon>Bacillati</taxon>
        <taxon>Actinomycetota</taxon>
        <taxon>Actinomycetes</taxon>
        <taxon>Mycobacteriales</taxon>
        <taxon>Corynebacteriaceae</taxon>
        <taxon>Corynebacterium</taxon>
    </lineage>
</organism>
<keyword evidence="1" id="KW-0472">Membrane</keyword>
<dbReference type="InterPro" id="IPR023124">
    <property type="entry name" value="DUF3239_dom_sf"/>
</dbReference>
<sequence length="219" mass="23807">MTDFSFVVDEAYARRHNEFFRDARRLQIAAGVLAALLVTGAVVVVAVMGVRYKAITLAAILLTFALLCLVVIPVLPRTMGNPQRYYDMYALAPAVVAEVNARDMVLLALVDADADPAARSAATVRKPALVARTVTSVPGIPREVGARVPSMAVTGVRTARNQQVFDEISPMPVAWGTGDETVWRAAEQAIPAAQWARLEKNVDRLAEVRQTKRDLLPLT</sequence>
<dbReference type="RefSeq" id="WP_113631365.1">
    <property type="nucleotide sequence ID" value="NZ_QHCV01000112.1"/>
</dbReference>
<proteinExistence type="predicted"/>
<protein>
    <submittedName>
        <fullName evidence="2">DUF3239 domain-containing protein</fullName>
    </submittedName>
</protein>
<name>A0A364V3X7_9CORY</name>
<comment type="caution">
    <text evidence="2">The sequence shown here is derived from an EMBL/GenBank/DDBJ whole genome shotgun (WGS) entry which is preliminary data.</text>
</comment>
<reference evidence="2 3" key="1">
    <citation type="journal article" date="2018" name="Syst. Appl. Microbiol.">
        <title>Corynebacterium heidelbergense sp. nov., isolated from the preen glands of Egyptian geese (Alopochen aegyptiacus).</title>
        <authorList>
            <person name="Braun M.S."/>
            <person name="Wang E."/>
            <person name="Zimmermann S."/>
            <person name="Wink M."/>
        </authorList>
    </citation>
    <scope>NUCLEOTIDE SEQUENCE [LARGE SCALE GENOMIC DNA]</scope>
    <source>
        <strain evidence="2 3">647</strain>
    </source>
</reference>
<dbReference type="AlphaFoldDB" id="A0A364V3X7"/>
<feature type="transmembrane region" description="Helical" evidence="1">
    <location>
        <begin position="54"/>
        <end position="75"/>
    </location>
</feature>
<gene>
    <name evidence="2" type="ORF">DLJ54_08900</name>
</gene>
<accession>A0A364V3X7</accession>
<dbReference type="Proteomes" id="UP000251577">
    <property type="component" value="Unassembled WGS sequence"/>
</dbReference>
<dbReference type="Gene3D" id="2.40.410.10">
    <property type="entry name" value="putative membrane protein from Corynebacterium diphtheriae superfamily"/>
    <property type="match status" value="1"/>
</dbReference>
<evidence type="ECO:0000313" key="2">
    <source>
        <dbReference type="EMBL" id="RAV31332.1"/>
    </source>
</evidence>
<evidence type="ECO:0000313" key="3">
    <source>
        <dbReference type="Proteomes" id="UP000251577"/>
    </source>
</evidence>
<dbReference type="InterPro" id="IPR021632">
    <property type="entry name" value="DUF3239"/>
</dbReference>
<feature type="transmembrane region" description="Helical" evidence="1">
    <location>
        <begin position="28"/>
        <end position="48"/>
    </location>
</feature>
<dbReference type="Pfam" id="PF11580">
    <property type="entry name" value="DUF3239"/>
    <property type="match status" value="1"/>
</dbReference>
<keyword evidence="3" id="KW-1185">Reference proteome</keyword>
<keyword evidence="1" id="KW-0812">Transmembrane</keyword>
<evidence type="ECO:0000256" key="1">
    <source>
        <dbReference type="SAM" id="Phobius"/>
    </source>
</evidence>